<gene>
    <name evidence="2" type="ORF">NS506_02669</name>
</gene>
<reference evidence="2 3" key="1">
    <citation type="submission" date="2016-10" db="EMBL/GenBank/DDBJ databases">
        <title>Genome sequence of Nocardia seriolae strain EM150506, isolated from Anguila japonica.</title>
        <authorList>
            <person name="Han H.-J."/>
        </authorList>
    </citation>
    <scope>NUCLEOTIDE SEQUENCE [LARGE SCALE GENOMIC DNA]</scope>
    <source>
        <strain evidence="2 3">EM150506</strain>
    </source>
</reference>
<protein>
    <submittedName>
        <fullName evidence="2">Uncharacterized protein</fullName>
    </submittedName>
</protein>
<sequence>MRAVSVSRTILHPDGVLSSAQRCWRVGTGDVLKVLCREPGESWSPSTRLWSKATRSALTMISEGRVRPALIEAQGLRDRFATWVVDVNDACVQSSIRELADELSELPRCTSERRGGVLSPDSIDPVATVQRFLDCVAGQFIPSPGLKFLYGSAPFTGLGAVEDTDAAAAIQRWIDIFDDGNDSTDDGLIVVLVLQRHSCSGEWVAAASVMGESGLVLSASSESGPGPDMVGPVVTGEDEGDEQAADLG</sequence>
<accession>A0ABC8ARC6</accession>
<feature type="region of interest" description="Disordered" evidence="1">
    <location>
        <begin position="218"/>
        <end position="248"/>
    </location>
</feature>
<feature type="compositionally biased region" description="Acidic residues" evidence="1">
    <location>
        <begin position="236"/>
        <end position="248"/>
    </location>
</feature>
<organism evidence="2 3">
    <name type="scientific">Nocardia seriolae</name>
    <dbReference type="NCBI Taxonomy" id="37332"/>
    <lineage>
        <taxon>Bacteria</taxon>
        <taxon>Bacillati</taxon>
        <taxon>Actinomycetota</taxon>
        <taxon>Actinomycetes</taxon>
        <taxon>Mycobacteriales</taxon>
        <taxon>Nocardiaceae</taxon>
        <taxon>Nocardia</taxon>
    </lineage>
</organism>
<evidence type="ECO:0000313" key="2">
    <source>
        <dbReference type="EMBL" id="APA96731.1"/>
    </source>
</evidence>
<evidence type="ECO:0000256" key="1">
    <source>
        <dbReference type="SAM" id="MobiDB-lite"/>
    </source>
</evidence>
<dbReference type="KEGG" id="nsr:NS506_02669"/>
<evidence type="ECO:0000313" key="3">
    <source>
        <dbReference type="Proteomes" id="UP000180166"/>
    </source>
</evidence>
<dbReference type="AlphaFoldDB" id="A0ABC8ARC6"/>
<name>A0ABC8ARC6_9NOCA</name>
<dbReference type="EMBL" id="CP017839">
    <property type="protein sequence ID" value="APA96731.1"/>
    <property type="molecule type" value="Genomic_DNA"/>
</dbReference>
<proteinExistence type="predicted"/>
<dbReference type="Proteomes" id="UP000180166">
    <property type="component" value="Chromosome"/>
</dbReference>